<evidence type="ECO:0000256" key="1">
    <source>
        <dbReference type="SAM" id="Phobius"/>
    </source>
</evidence>
<keyword evidence="1" id="KW-0472">Membrane</keyword>
<dbReference type="EMBL" id="JAGPUO010000064">
    <property type="protein sequence ID" value="KAG5654805.1"/>
    <property type="molecule type" value="Genomic_DNA"/>
</dbReference>
<feature type="non-terminal residue" evidence="2">
    <location>
        <position position="1"/>
    </location>
</feature>
<gene>
    <name evidence="2" type="ORF">KAF25_000003</name>
</gene>
<evidence type="ECO:0008006" key="4">
    <source>
        <dbReference type="Google" id="ProtNLM"/>
    </source>
</evidence>
<accession>A0A9P7GWR0</accession>
<dbReference type="Pfam" id="PF06101">
    <property type="entry name" value="Vps62"/>
    <property type="match status" value="1"/>
</dbReference>
<dbReference type="Proteomes" id="UP000782241">
    <property type="component" value="Unassembled WGS sequence"/>
</dbReference>
<proteinExistence type="predicted"/>
<reference evidence="2" key="1">
    <citation type="submission" date="2021-04" db="EMBL/GenBank/DDBJ databases">
        <title>Draft genome of Fusarium avenaceum strain F156N33, isolated from an atmospheric sample in Virginia.</title>
        <authorList>
            <person name="Yang S."/>
            <person name="Vinatzer B.A."/>
            <person name="Coleman J."/>
        </authorList>
    </citation>
    <scope>NUCLEOTIDE SEQUENCE</scope>
    <source>
        <strain evidence="2">F156N33</strain>
    </source>
</reference>
<keyword evidence="1" id="KW-1133">Transmembrane helix</keyword>
<dbReference type="PANTHER" id="PTHR48174:SF5">
    <property type="entry name" value="VACUOLAR PROTEIN SORTING-ASSOCIATED PROTEIN 62"/>
    <property type="match status" value="1"/>
</dbReference>
<evidence type="ECO:0000313" key="3">
    <source>
        <dbReference type="Proteomes" id="UP000782241"/>
    </source>
</evidence>
<dbReference type="PANTHER" id="PTHR48174">
    <property type="entry name" value="DUF946 FAMILY PROTEIN"/>
    <property type="match status" value="1"/>
</dbReference>
<organism evidence="2 3">
    <name type="scientific">Fusarium avenaceum</name>
    <dbReference type="NCBI Taxonomy" id="40199"/>
    <lineage>
        <taxon>Eukaryota</taxon>
        <taxon>Fungi</taxon>
        <taxon>Dikarya</taxon>
        <taxon>Ascomycota</taxon>
        <taxon>Pezizomycotina</taxon>
        <taxon>Sordariomycetes</taxon>
        <taxon>Hypocreomycetidae</taxon>
        <taxon>Hypocreales</taxon>
        <taxon>Nectriaceae</taxon>
        <taxon>Fusarium</taxon>
        <taxon>Fusarium tricinctum species complex</taxon>
    </lineage>
</organism>
<keyword evidence="1" id="KW-0812">Transmembrane</keyword>
<sequence>HAVPPLFSGSQTRPPKGISMLSAVSFFHPKTPKEMALTCPNKPTTWLLIFPLLVIQAFLVQAKPTAQHDHGASILAKINHTVPEYATRFAPLVWLHSEDPFRPSDILEHIRHTTPSVDQKPISDLPKLNMDNLALLNDVSDQEVALTSNDDITTMPNWLFGSTPDETGRISNATACAVILVERDARNVDIFYFYFYSFDRGANLTQVLDPLGSLVDDTDGMHYGNHIGDWEHNMIRFRDGNPVGIYYSQHSDGSGYDWGDGALSMTDGRPLVYSAYGSHANYESEGDHVHDYILVDYCDAGVLWDPVQSAYFYHMDPTTSKLSRLFLPDTPMPLESNLTSFLYYLGRWGDAQYPDDHPSQITVPVFGLKRFVSGPQGPIYKGLVRKTLFPDVGEPKPFILFFIRILMAVYPCCLRGWRVWVSLGVFSASVALMVYGIRYMIRRHRTKGYEILGTDIPLYDLESIETSAQRHEEEVNAGG</sequence>
<name>A0A9P7GWR0_9HYPO</name>
<feature type="transmembrane region" description="Helical" evidence="1">
    <location>
        <begin position="417"/>
        <end position="437"/>
    </location>
</feature>
<keyword evidence="3" id="KW-1185">Reference proteome</keyword>
<dbReference type="InterPro" id="IPR009291">
    <property type="entry name" value="Vps62"/>
</dbReference>
<evidence type="ECO:0000313" key="2">
    <source>
        <dbReference type="EMBL" id="KAG5654805.1"/>
    </source>
</evidence>
<protein>
    <recommendedName>
        <fullName evidence="4">Vacuolar protein sorting-associated protein 62</fullName>
    </recommendedName>
</protein>
<comment type="caution">
    <text evidence="2">The sequence shown here is derived from an EMBL/GenBank/DDBJ whole genome shotgun (WGS) entry which is preliminary data.</text>
</comment>
<dbReference type="AlphaFoldDB" id="A0A9P7GWR0"/>